<gene>
    <name evidence="1" type="ORF">PoB_006496800</name>
</gene>
<protein>
    <submittedName>
        <fullName evidence="1">Actin-binding lim protein 1-like protein</fullName>
    </submittedName>
</protein>
<evidence type="ECO:0000313" key="1">
    <source>
        <dbReference type="EMBL" id="GFO38463.1"/>
    </source>
</evidence>
<accession>A0AAV4D2V0</accession>
<name>A0AAV4D2V0_9GAST</name>
<dbReference type="AlphaFoldDB" id="A0AAV4D2V0"/>
<keyword evidence="2" id="KW-1185">Reference proteome</keyword>
<dbReference type="Proteomes" id="UP000735302">
    <property type="component" value="Unassembled WGS sequence"/>
</dbReference>
<proteinExistence type="predicted"/>
<comment type="caution">
    <text evidence="1">The sequence shown here is derived from an EMBL/GenBank/DDBJ whole genome shotgun (WGS) entry which is preliminary data.</text>
</comment>
<reference evidence="1 2" key="1">
    <citation type="journal article" date="2021" name="Elife">
        <title>Chloroplast acquisition without the gene transfer in kleptoplastic sea slugs, Plakobranchus ocellatus.</title>
        <authorList>
            <person name="Maeda T."/>
            <person name="Takahashi S."/>
            <person name="Yoshida T."/>
            <person name="Shimamura S."/>
            <person name="Takaki Y."/>
            <person name="Nagai Y."/>
            <person name="Toyoda A."/>
            <person name="Suzuki Y."/>
            <person name="Arimoto A."/>
            <person name="Ishii H."/>
            <person name="Satoh N."/>
            <person name="Nishiyama T."/>
            <person name="Hasebe M."/>
            <person name="Maruyama T."/>
            <person name="Minagawa J."/>
            <person name="Obokata J."/>
            <person name="Shigenobu S."/>
        </authorList>
    </citation>
    <scope>NUCLEOTIDE SEQUENCE [LARGE SCALE GENOMIC DNA]</scope>
</reference>
<evidence type="ECO:0000313" key="2">
    <source>
        <dbReference type="Proteomes" id="UP000735302"/>
    </source>
</evidence>
<dbReference type="EMBL" id="BLXT01007319">
    <property type="protein sequence ID" value="GFO38463.1"/>
    <property type="molecule type" value="Genomic_DNA"/>
</dbReference>
<organism evidence="1 2">
    <name type="scientific">Plakobranchus ocellatus</name>
    <dbReference type="NCBI Taxonomy" id="259542"/>
    <lineage>
        <taxon>Eukaryota</taxon>
        <taxon>Metazoa</taxon>
        <taxon>Spiralia</taxon>
        <taxon>Lophotrochozoa</taxon>
        <taxon>Mollusca</taxon>
        <taxon>Gastropoda</taxon>
        <taxon>Heterobranchia</taxon>
        <taxon>Euthyneura</taxon>
        <taxon>Panpulmonata</taxon>
        <taxon>Sacoglossa</taxon>
        <taxon>Placobranchoidea</taxon>
        <taxon>Plakobranchidae</taxon>
        <taxon>Plakobranchus</taxon>
    </lineage>
</organism>
<sequence length="104" mass="11314">MYMTSQISTAVNAVTNAKRAYRSTGATRPPTLNCSARCMYCGRQHEMLTSKCPAFGKECGKYHGRNHFASMCKSNETPMSIILNPRTASLSLSGSTQSTIAVQN</sequence>